<feature type="domain" description="D-isomer specific 2-hydroxyacid dehydrogenase NAD-binding" evidence="1">
    <location>
        <begin position="1"/>
        <end position="44"/>
    </location>
</feature>
<proteinExistence type="predicted"/>
<dbReference type="Pfam" id="PF02826">
    <property type="entry name" value="2-Hacid_dh_C"/>
    <property type="match status" value="1"/>
</dbReference>
<organism evidence="2 3">
    <name type="scientific">Bartonella harrusi</name>
    <dbReference type="NCBI Taxonomy" id="2961895"/>
    <lineage>
        <taxon>Bacteria</taxon>
        <taxon>Pseudomonadati</taxon>
        <taxon>Pseudomonadota</taxon>
        <taxon>Alphaproteobacteria</taxon>
        <taxon>Hyphomicrobiales</taxon>
        <taxon>Bartonellaceae</taxon>
        <taxon>Bartonella</taxon>
    </lineage>
</organism>
<name>A0ABY5ESN5_9HYPH</name>
<reference evidence="2" key="1">
    <citation type="submission" date="2022-07" db="EMBL/GenBank/DDBJ databases">
        <title>First report of Bartonella spp. in marsupials in Brazil, with a description of Bartonella harrusi sp. nov. and new proposal for taxonomic reclassification of species of the genus Bartonella.</title>
        <authorList>
            <person name="Amaral R.B."/>
        </authorList>
    </citation>
    <scope>NUCLEOTIDE SEQUENCE</scope>
    <source>
        <strain evidence="2">117A</strain>
    </source>
</reference>
<accession>A0ABY5ESN5</accession>
<dbReference type="EMBL" id="CP101114">
    <property type="protein sequence ID" value="UTO27876.1"/>
    <property type="molecule type" value="Genomic_DNA"/>
</dbReference>
<dbReference type="InterPro" id="IPR036291">
    <property type="entry name" value="NAD(P)-bd_dom_sf"/>
</dbReference>
<sequence>MKPHAIFVNTARPVLVEKGAIEKILSLENLTYFALNIYDSEPVPVSKRK</sequence>
<dbReference type="RefSeq" id="WP_254769791.1">
    <property type="nucleotide sequence ID" value="NZ_CP101114.1"/>
</dbReference>
<dbReference type="Gene3D" id="3.40.50.720">
    <property type="entry name" value="NAD(P)-binding Rossmann-like Domain"/>
    <property type="match status" value="1"/>
</dbReference>
<dbReference type="InterPro" id="IPR006140">
    <property type="entry name" value="D-isomer_DH_NAD-bd"/>
</dbReference>
<gene>
    <name evidence="2" type="ORF">NMK50_06450</name>
</gene>
<protein>
    <recommendedName>
        <fullName evidence="1">D-isomer specific 2-hydroxyacid dehydrogenase NAD-binding domain-containing protein</fullName>
    </recommendedName>
</protein>
<evidence type="ECO:0000259" key="1">
    <source>
        <dbReference type="Pfam" id="PF02826"/>
    </source>
</evidence>
<keyword evidence="3" id="KW-1185">Reference proteome</keyword>
<evidence type="ECO:0000313" key="2">
    <source>
        <dbReference type="EMBL" id="UTO27876.1"/>
    </source>
</evidence>
<evidence type="ECO:0000313" key="3">
    <source>
        <dbReference type="Proteomes" id="UP001059475"/>
    </source>
</evidence>
<dbReference type="Proteomes" id="UP001059475">
    <property type="component" value="Chromosome"/>
</dbReference>
<dbReference type="SUPFAM" id="SSF51735">
    <property type="entry name" value="NAD(P)-binding Rossmann-fold domains"/>
    <property type="match status" value="1"/>
</dbReference>